<organism evidence="1 2">
    <name type="scientific">Arthrobacter parietis</name>
    <dbReference type="NCBI Taxonomy" id="271434"/>
    <lineage>
        <taxon>Bacteria</taxon>
        <taxon>Bacillati</taxon>
        <taxon>Actinomycetota</taxon>
        <taxon>Actinomycetes</taxon>
        <taxon>Micrococcales</taxon>
        <taxon>Micrococcaceae</taxon>
        <taxon>Arthrobacter</taxon>
    </lineage>
</organism>
<gene>
    <name evidence="1" type="ORF">GCM10009784_29200</name>
</gene>
<keyword evidence="2" id="KW-1185">Reference proteome</keyword>
<proteinExistence type="predicted"/>
<reference evidence="2" key="1">
    <citation type="journal article" date="2019" name="Int. J. Syst. Evol. Microbiol.">
        <title>The Global Catalogue of Microorganisms (GCM) 10K type strain sequencing project: providing services to taxonomists for standard genome sequencing and annotation.</title>
        <authorList>
            <consortium name="The Broad Institute Genomics Platform"/>
            <consortium name="The Broad Institute Genome Sequencing Center for Infectious Disease"/>
            <person name="Wu L."/>
            <person name="Ma J."/>
        </authorList>
    </citation>
    <scope>NUCLEOTIDE SEQUENCE [LARGE SCALE GENOMIC DNA]</scope>
    <source>
        <strain evidence="2">JCM 14917</strain>
    </source>
</reference>
<name>A0ABP5MRF9_9MICC</name>
<accession>A0ABP5MRF9</accession>
<dbReference type="Proteomes" id="UP001500974">
    <property type="component" value="Unassembled WGS sequence"/>
</dbReference>
<evidence type="ECO:0000313" key="2">
    <source>
        <dbReference type="Proteomes" id="UP001500974"/>
    </source>
</evidence>
<comment type="caution">
    <text evidence="1">The sequence shown here is derived from an EMBL/GenBank/DDBJ whole genome shotgun (WGS) entry which is preliminary data.</text>
</comment>
<dbReference type="RefSeq" id="WP_346028765.1">
    <property type="nucleotide sequence ID" value="NZ_BAAAON010000009.1"/>
</dbReference>
<sequence length="59" mass="6447">MRRFRGGRPAVPIPYSLRAQLSNHGQPEVERLLAVAGERDIQHTARPAGMLSSLLLAAL</sequence>
<protein>
    <submittedName>
        <fullName evidence="1">Uncharacterized protein</fullName>
    </submittedName>
</protein>
<evidence type="ECO:0000313" key="1">
    <source>
        <dbReference type="EMBL" id="GAA2177693.1"/>
    </source>
</evidence>
<dbReference type="EMBL" id="BAAAON010000009">
    <property type="protein sequence ID" value="GAA2177693.1"/>
    <property type="molecule type" value="Genomic_DNA"/>
</dbReference>